<organism evidence="3 4">
    <name type="scientific">Glaciecola nitratireducens (strain JCM 12485 / KCTC 12276 / FR1064)</name>
    <dbReference type="NCBI Taxonomy" id="1085623"/>
    <lineage>
        <taxon>Bacteria</taxon>
        <taxon>Pseudomonadati</taxon>
        <taxon>Pseudomonadota</taxon>
        <taxon>Gammaproteobacteria</taxon>
        <taxon>Alteromonadales</taxon>
        <taxon>Alteromonadaceae</taxon>
        <taxon>Brumicola</taxon>
    </lineage>
</organism>
<dbReference type="OrthoDB" id="9790661at2"/>
<dbReference type="AlphaFoldDB" id="G4QFS0"/>
<dbReference type="HOGENOM" id="CLU_045680_6_0_6"/>
<accession>G4QFS0</accession>
<dbReference type="eggNOG" id="COG3764">
    <property type="taxonomic scope" value="Bacteria"/>
</dbReference>
<dbReference type="RefSeq" id="WP_014107730.1">
    <property type="nucleotide sequence ID" value="NC_016041.1"/>
</dbReference>
<reference evidence="3 4" key="1">
    <citation type="journal article" date="2011" name="J. Bacteriol.">
        <title>Complete genome sequence of seawater bacterium Glaciecola nitratireducens FR1064T.</title>
        <authorList>
            <person name="Bian F."/>
            <person name="Qin Q.L."/>
            <person name="Xie B.B."/>
            <person name="Shu Y.L."/>
            <person name="Zhang X.Y."/>
            <person name="Yu Y."/>
            <person name="Chen B."/>
            <person name="Chen X.L."/>
            <person name="Zhou B.C."/>
            <person name="Zhang Y.Z."/>
        </authorList>
    </citation>
    <scope>NUCLEOTIDE SEQUENCE [LARGE SCALE GENOMIC DNA]</scope>
    <source>
        <strain evidence="4">JCM 12485 / KCTC 12276 / FR1064</strain>
    </source>
</reference>
<dbReference type="SUPFAM" id="SSF63817">
    <property type="entry name" value="Sortase"/>
    <property type="match status" value="1"/>
</dbReference>
<keyword evidence="2" id="KW-0472">Membrane</keyword>
<dbReference type="KEGG" id="gni:GNIT_0711"/>
<dbReference type="STRING" id="1085623.GNIT_0711"/>
<dbReference type="NCBIfam" id="TIGR03784">
    <property type="entry name" value="marine_sortase"/>
    <property type="match status" value="1"/>
</dbReference>
<protein>
    <submittedName>
        <fullName evidence="3">Sortase family protein</fullName>
    </submittedName>
</protein>
<evidence type="ECO:0000313" key="4">
    <source>
        <dbReference type="Proteomes" id="UP000009282"/>
    </source>
</evidence>
<proteinExistence type="predicted"/>
<dbReference type="Gene3D" id="2.40.260.10">
    <property type="entry name" value="Sortase"/>
    <property type="match status" value="1"/>
</dbReference>
<keyword evidence="4" id="KW-1185">Reference proteome</keyword>
<dbReference type="EMBL" id="CP003060">
    <property type="protein sequence ID" value="AEP28855.1"/>
    <property type="molecule type" value="Genomic_DNA"/>
</dbReference>
<dbReference type="InterPro" id="IPR005754">
    <property type="entry name" value="Sortase"/>
</dbReference>
<evidence type="ECO:0000313" key="3">
    <source>
        <dbReference type="EMBL" id="AEP28855.1"/>
    </source>
</evidence>
<dbReference type="InterPro" id="IPR023365">
    <property type="entry name" value="Sortase_dom-sf"/>
</dbReference>
<dbReference type="InterPro" id="IPR022445">
    <property type="entry name" value="Sortase_proteobact_type"/>
</dbReference>
<dbReference type="Pfam" id="PF04203">
    <property type="entry name" value="Sortase"/>
    <property type="match status" value="1"/>
</dbReference>
<dbReference type="CDD" id="cd05828">
    <property type="entry name" value="Sortase_D_1"/>
    <property type="match status" value="1"/>
</dbReference>
<keyword evidence="2" id="KW-1133">Transmembrane helix</keyword>
<gene>
    <name evidence="3" type="primary">srtA</name>
    <name evidence="3" type="ordered locus">GNIT_0711</name>
</gene>
<dbReference type="GO" id="GO:0016787">
    <property type="term" value="F:hydrolase activity"/>
    <property type="evidence" value="ECO:0007669"/>
    <property type="project" value="UniProtKB-KW"/>
</dbReference>
<dbReference type="InterPro" id="IPR041999">
    <property type="entry name" value="Sortase_D_1"/>
</dbReference>
<evidence type="ECO:0000256" key="2">
    <source>
        <dbReference type="SAM" id="Phobius"/>
    </source>
</evidence>
<dbReference type="Proteomes" id="UP000009282">
    <property type="component" value="Chromosome"/>
</dbReference>
<name>G4QFS0_GLANF</name>
<sequence length="219" mass="24695">MRQTKEGSIFERTFNQSIKLKTMMSLALFAFALFLIIDGFYIKAKAQYAQYLIADSWDHYMKTGELRKPWPWADTYPVAKLEMYQKTQYVLAGASGRNLAFGPSHMLQTAALGRRGNAAIAGHRDTHFDVLKQAKTGDLIYLTSRNSSTPRTGLESEGEHTNYLKQAYRVKSIEIVDQHNLDVLNNTGGASSITLITCYPFDSMEPNPALRYVVKAQLI</sequence>
<keyword evidence="1" id="KW-0378">Hydrolase</keyword>
<evidence type="ECO:0000256" key="1">
    <source>
        <dbReference type="ARBA" id="ARBA00022801"/>
    </source>
</evidence>
<feature type="transmembrane region" description="Helical" evidence="2">
    <location>
        <begin position="20"/>
        <end position="42"/>
    </location>
</feature>
<keyword evidence="2" id="KW-0812">Transmembrane</keyword>